<keyword evidence="13" id="KW-0269">Exonuclease</keyword>
<dbReference type="Gene3D" id="3.80.10.10">
    <property type="entry name" value="Ribonuclease Inhibitor"/>
    <property type="match status" value="1"/>
</dbReference>
<evidence type="ECO:0000256" key="19">
    <source>
        <dbReference type="ARBA" id="ARBA00023475"/>
    </source>
</evidence>
<feature type="compositionally biased region" description="Pro residues" evidence="23">
    <location>
        <begin position="600"/>
        <end position="612"/>
    </location>
</feature>
<keyword evidence="15" id="KW-0694">RNA-binding</keyword>
<dbReference type="OMA" id="PHYYARA"/>
<gene>
    <name evidence="25" type="ORF">HYPSUDRAFT_51664</name>
</gene>
<comment type="catalytic activity">
    <reaction evidence="1">
        <text>Exonucleolytic cleavage of poly(A) to 5'-AMP.</text>
        <dbReference type="EC" id="3.1.13.4"/>
    </reaction>
</comment>
<name>A0A0D2MUE1_HYPSF</name>
<keyword evidence="10" id="KW-0479">Metal-binding</keyword>
<keyword evidence="9" id="KW-0540">Nuclease</keyword>
<evidence type="ECO:0000256" key="9">
    <source>
        <dbReference type="ARBA" id="ARBA00022722"/>
    </source>
</evidence>
<feature type="region of interest" description="Disordered" evidence="23">
    <location>
        <begin position="557"/>
        <end position="612"/>
    </location>
</feature>
<evidence type="ECO:0000256" key="17">
    <source>
        <dbReference type="ARBA" id="ARBA00023163"/>
    </source>
</evidence>
<dbReference type="InterPro" id="IPR003591">
    <property type="entry name" value="Leu-rich_rpt_typical-subtyp"/>
</dbReference>
<comment type="similarity">
    <text evidence="5">Belongs to the CCR4/nocturin family.</text>
</comment>
<evidence type="ECO:0000259" key="24">
    <source>
        <dbReference type="Pfam" id="PF03372"/>
    </source>
</evidence>
<evidence type="ECO:0000313" key="25">
    <source>
        <dbReference type="EMBL" id="KJA27613.1"/>
    </source>
</evidence>
<keyword evidence="7" id="KW-0963">Cytoplasm</keyword>
<sequence>MYYPQQSPGIPHKLANHHDSNPWRHGLPMLVQQQGQPSVVGPPPQSPGYALYTNGALHQHPTHHLQHPPLQHHHQSSLSHYPSPPNQHTLQQQQHLLAAQGSPASATPVVSPQWQQQLMKCEVSRASRSPHHRARANAMASRTVAKSAIPITNPNLVKPAPVEPRTDSPDASPTGGKVNHPSSTVGPIAEAPRLTAIKPPENTWTSLDMGGINIKNLPASSGLFSFTFLINLYLNHNALSHVPPEISKLRHLELLDLSGNNLSTLPAELGMLTQLREFYLYDNHLVNIPPHFGSLHQLQTLGIEGNPLDPTLKSMVQKDGTQALISYLRDNCPIENEPPPRPWKYLISPQEQEMLAQDPNVETASVLCYNILCEKYATERLYGYTPSWALAWTYRKGRILDEVTKHETDFVCLQEVDIAAYEDFFTVNLAQLGYEGVYWPKSRYKTMNESDRRQVDGCATFYKADKYKLVEKRLVEFSAIAMQRQDFKKTDDMFNRVLGKDHIAIVCLLENIHTGTRFVIANAHIHWDPAYRDVKLVQVALLVDEVEKLADHFAKYPPPAPPGLHGPATPALDASSTPANGIDDDSDAASTSAPEDPSAEPQPPAPAAYRPPPTYTDGLKIPVIICGDFNSVPESGVYEFLSNGTVPGSHEDFMAHKYGRYTSEGIRHRLGLKSAYAPVAPDLPVTNYTPSFQGHIDYVWYSSGNLAVNRVLMEVDRAYLEKVVGFPHPHFPSDHVYIAAEFRIKPPREPAPTRSQPPTTNQ</sequence>
<dbReference type="PANTHER" id="PTHR12121">
    <property type="entry name" value="CARBON CATABOLITE REPRESSOR PROTEIN 4"/>
    <property type="match status" value="1"/>
</dbReference>
<organism evidence="25 26">
    <name type="scientific">Hypholoma sublateritium (strain FD-334 SS-4)</name>
    <dbReference type="NCBI Taxonomy" id="945553"/>
    <lineage>
        <taxon>Eukaryota</taxon>
        <taxon>Fungi</taxon>
        <taxon>Dikarya</taxon>
        <taxon>Basidiomycota</taxon>
        <taxon>Agaricomycotina</taxon>
        <taxon>Agaricomycetes</taxon>
        <taxon>Agaricomycetidae</taxon>
        <taxon>Agaricales</taxon>
        <taxon>Agaricineae</taxon>
        <taxon>Strophariaceae</taxon>
        <taxon>Hypholoma</taxon>
    </lineage>
</organism>
<feature type="region of interest" description="Disordered" evidence="23">
    <location>
        <begin position="60"/>
        <end position="111"/>
    </location>
</feature>
<evidence type="ECO:0000256" key="1">
    <source>
        <dbReference type="ARBA" id="ARBA00001663"/>
    </source>
</evidence>
<evidence type="ECO:0000256" key="2">
    <source>
        <dbReference type="ARBA" id="ARBA00001946"/>
    </source>
</evidence>
<evidence type="ECO:0000256" key="21">
    <source>
        <dbReference type="ARBA" id="ARBA00031469"/>
    </source>
</evidence>
<evidence type="ECO:0000256" key="18">
    <source>
        <dbReference type="ARBA" id="ARBA00023242"/>
    </source>
</evidence>
<protein>
    <recommendedName>
        <fullName evidence="19">CCR4-Not complex 3'-5'-exoribonuclease subunit Ccr4</fullName>
        <ecNumber evidence="6">3.1.13.4</ecNumber>
    </recommendedName>
    <alternativeName>
        <fullName evidence="20">Carbon catabolite repressor protein 4</fullName>
    </alternativeName>
    <alternativeName>
        <fullName evidence="21">Cytoplasmic deadenylase</fullName>
    </alternativeName>
    <alternativeName>
        <fullName evidence="22">Glucose-repressible alcohol dehydrogenase transcriptional effector</fullName>
    </alternativeName>
</protein>
<keyword evidence="12" id="KW-0378">Hydrolase</keyword>
<dbReference type="PANTHER" id="PTHR12121:SF100">
    <property type="entry name" value="POLY(A)-SPECIFIC RIBONUCLEASE"/>
    <property type="match status" value="1"/>
</dbReference>
<evidence type="ECO:0000256" key="11">
    <source>
        <dbReference type="ARBA" id="ARBA00022737"/>
    </source>
</evidence>
<evidence type="ECO:0000313" key="26">
    <source>
        <dbReference type="Proteomes" id="UP000054270"/>
    </source>
</evidence>
<reference evidence="26" key="1">
    <citation type="submission" date="2014-04" db="EMBL/GenBank/DDBJ databases">
        <title>Evolutionary Origins and Diversification of the Mycorrhizal Mutualists.</title>
        <authorList>
            <consortium name="DOE Joint Genome Institute"/>
            <consortium name="Mycorrhizal Genomics Consortium"/>
            <person name="Kohler A."/>
            <person name="Kuo A."/>
            <person name="Nagy L.G."/>
            <person name="Floudas D."/>
            <person name="Copeland A."/>
            <person name="Barry K.W."/>
            <person name="Cichocki N."/>
            <person name="Veneault-Fourrey C."/>
            <person name="LaButti K."/>
            <person name="Lindquist E.A."/>
            <person name="Lipzen A."/>
            <person name="Lundell T."/>
            <person name="Morin E."/>
            <person name="Murat C."/>
            <person name="Riley R."/>
            <person name="Ohm R."/>
            <person name="Sun H."/>
            <person name="Tunlid A."/>
            <person name="Henrissat B."/>
            <person name="Grigoriev I.V."/>
            <person name="Hibbett D.S."/>
            <person name="Martin F."/>
        </authorList>
    </citation>
    <scope>NUCLEOTIDE SEQUENCE [LARGE SCALE GENOMIC DNA]</scope>
    <source>
        <strain evidence="26">FD-334 SS-4</strain>
    </source>
</reference>
<dbReference type="InterPro" id="IPR005135">
    <property type="entry name" value="Endo/exonuclease/phosphatase"/>
</dbReference>
<dbReference type="SUPFAM" id="SSF56219">
    <property type="entry name" value="DNase I-like"/>
    <property type="match status" value="1"/>
</dbReference>
<dbReference type="EC" id="3.1.13.4" evidence="6"/>
<dbReference type="SUPFAM" id="SSF52058">
    <property type="entry name" value="L domain-like"/>
    <property type="match status" value="1"/>
</dbReference>
<dbReference type="GO" id="GO:0046872">
    <property type="term" value="F:metal ion binding"/>
    <property type="evidence" value="ECO:0007669"/>
    <property type="project" value="UniProtKB-KW"/>
</dbReference>
<accession>A0A0D2MUE1</accession>
<evidence type="ECO:0000256" key="5">
    <source>
        <dbReference type="ARBA" id="ARBA00010774"/>
    </source>
</evidence>
<feature type="region of interest" description="Disordered" evidence="23">
    <location>
        <begin position="153"/>
        <end position="187"/>
    </location>
</feature>
<feature type="region of interest" description="Disordered" evidence="23">
    <location>
        <begin position="1"/>
        <end position="26"/>
    </location>
</feature>
<evidence type="ECO:0000256" key="8">
    <source>
        <dbReference type="ARBA" id="ARBA00022614"/>
    </source>
</evidence>
<evidence type="ECO:0000256" key="4">
    <source>
        <dbReference type="ARBA" id="ARBA00004496"/>
    </source>
</evidence>
<dbReference type="Pfam" id="PF03372">
    <property type="entry name" value="Exo_endo_phos"/>
    <property type="match status" value="1"/>
</dbReference>
<dbReference type="STRING" id="945553.A0A0D2MUE1"/>
<dbReference type="OrthoDB" id="428734at2759"/>
<evidence type="ECO:0000256" key="12">
    <source>
        <dbReference type="ARBA" id="ARBA00022801"/>
    </source>
</evidence>
<keyword evidence="16" id="KW-0805">Transcription regulation</keyword>
<evidence type="ECO:0000256" key="6">
    <source>
        <dbReference type="ARBA" id="ARBA00012161"/>
    </source>
</evidence>
<dbReference type="GO" id="GO:0005634">
    <property type="term" value="C:nucleus"/>
    <property type="evidence" value="ECO:0007669"/>
    <property type="project" value="UniProtKB-SubCell"/>
</dbReference>
<dbReference type="AlphaFoldDB" id="A0A0D2MUE1"/>
<dbReference type="PROSITE" id="PS51450">
    <property type="entry name" value="LRR"/>
    <property type="match status" value="1"/>
</dbReference>
<proteinExistence type="inferred from homology"/>
<evidence type="ECO:0000256" key="3">
    <source>
        <dbReference type="ARBA" id="ARBA00004123"/>
    </source>
</evidence>
<dbReference type="InterPro" id="IPR050410">
    <property type="entry name" value="CCR4/nocturin_mRNA_transcr"/>
</dbReference>
<evidence type="ECO:0000256" key="10">
    <source>
        <dbReference type="ARBA" id="ARBA00022723"/>
    </source>
</evidence>
<dbReference type="Proteomes" id="UP000054270">
    <property type="component" value="Unassembled WGS sequence"/>
</dbReference>
<comment type="subcellular location">
    <subcellularLocation>
        <location evidence="4">Cytoplasm</location>
    </subcellularLocation>
    <subcellularLocation>
        <location evidence="3">Nucleus</location>
    </subcellularLocation>
</comment>
<evidence type="ECO:0000256" key="7">
    <source>
        <dbReference type="ARBA" id="ARBA00022490"/>
    </source>
</evidence>
<keyword evidence="8" id="KW-0433">Leucine-rich repeat</keyword>
<dbReference type="Gene3D" id="3.60.10.10">
    <property type="entry name" value="Endonuclease/exonuclease/phosphatase"/>
    <property type="match status" value="1"/>
</dbReference>
<feature type="domain" description="Endonuclease/exonuclease/phosphatase" evidence="24">
    <location>
        <begin position="369"/>
        <end position="735"/>
    </location>
</feature>
<keyword evidence="26" id="KW-1185">Reference proteome</keyword>
<feature type="compositionally biased region" description="Low complexity" evidence="23">
    <location>
        <begin position="76"/>
        <end position="100"/>
    </location>
</feature>
<feature type="region of interest" description="Disordered" evidence="23">
    <location>
        <begin position="34"/>
        <end position="53"/>
    </location>
</feature>
<feature type="compositionally biased region" description="Basic residues" evidence="23">
    <location>
        <begin position="60"/>
        <end position="75"/>
    </location>
</feature>
<dbReference type="InterPro" id="IPR036691">
    <property type="entry name" value="Endo/exonu/phosph_ase_sf"/>
</dbReference>
<keyword evidence="11" id="KW-0677">Repeat</keyword>
<feature type="compositionally biased region" description="Polar residues" evidence="23">
    <location>
        <begin position="102"/>
        <end position="111"/>
    </location>
</feature>
<evidence type="ECO:0000256" key="22">
    <source>
        <dbReference type="ARBA" id="ARBA00033317"/>
    </source>
</evidence>
<keyword evidence="14" id="KW-0460">Magnesium</keyword>
<dbReference type="Pfam" id="PF13855">
    <property type="entry name" value="LRR_8"/>
    <property type="match status" value="1"/>
</dbReference>
<comment type="cofactor">
    <cofactor evidence="2">
        <name>Mg(2+)</name>
        <dbReference type="ChEBI" id="CHEBI:18420"/>
    </cofactor>
</comment>
<evidence type="ECO:0000256" key="14">
    <source>
        <dbReference type="ARBA" id="ARBA00022842"/>
    </source>
</evidence>
<dbReference type="SMART" id="SM00369">
    <property type="entry name" value="LRR_TYP"/>
    <property type="match status" value="3"/>
</dbReference>
<evidence type="ECO:0000256" key="15">
    <source>
        <dbReference type="ARBA" id="ARBA00022884"/>
    </source>
</evidence>
<keyword evidence="18" id="KW-0539">Nucleus</keyword>
<dbReference type="GO" id="GO:0003723">
    <property type="term" value="F:RNA binding"/>
    <property type="evidence" value="ECO:0007669"/>
    <property type="project" value="UniProtKB-KW"/>
</dbReference>
<keyword evidence="17" id="KW-0804">Transcription</keyword>
<dbReference type="EMBL" id="KN817523">
    <property type="protein sequence ID" value="KJA27613.1"/>
    <property type="molecule type" value="Genomic_DNA"/>
</dbReference>
<dbReference type="InterPro" id="IPR001611">
    <property type="entry name" value="Leu-rich_rpt"/>
</dbReference>
<dbReference type="InterPro" id="IPR032675">
    <property type="entry name" value="LRR_dom_sf"/>
</dbReference>
<evidence type="ECO:0000256" key="16">
    <source>
        <dbReference type="ARBA" id="ARBA00023015"/>
    </source>
</evidence>
<evidence type="ECO:0000256" key="13">
    <source>
        <dbReference type="ARBA" id="ARBA00022839"/>
    </source>
</evidence>
<dbReference type="GO" id="GO:0004535">
    <property type="term" value="F:poly(A)-specific ribonuclease activity"/>
    <property type="evidence" value="ECO:0007669"/>
    <property type="project" value="UniProtKB-EC"/>
</dbReference>
<evidence type="ECO:0000256" key="23">
    <source>
        <dbReference type="SAM" id="MobiDB-lite"/>
    </source>
</evidence>
<dbReference type="CDD" id="cd09097">
    <property type="entry name" value="Deadenylase_CCR4"/>
    <property type="match status" value="1"/>
</dbReference>
<dbReference type="GO" id="GO:0005737">
    <property type="term" value="C:cytoplasm"/>
    <property type="evidence" value="ECO:0007669"/>
    <property type="project" value="UniProtKB-SubCell"/>
</dbReference>
<evidence type="ECO:0000256" key="20">
    <source>
        <dbReference type="ARBA" id="ARBA00030493"/>
    </source>
</evidence>